<feature type="domain" description="EngA-type G" evidence="12">
    <location>
        <begin position="177"/>
        <end position="352"/>
    </location>
</feature>
<reference evidence="13 14" key="1">
    <citation type="submission" date="2017-06" db="EMBL/GenBank/DDBJ databases">
        <title>Draft genome sequence of anaerobic fermentative bacterium Anaeromicrobium sediminis DY2726D isolated from West Pacific Ocean sediments.</title>
        <authorList>
            <person name="Zeng X."/>
        </authorList>
    </citation>
    <scope>NUCLEOTIDE SEQUENCE [LARGE SCALE GENOMIC DNA]</scope>
    <source>
        <strain evidence="13 14">DY2726D</strain>
    </source>
</reference>
<evidence type="ECO:0000256" key="9">
    <source>
        <dbReference type="HAMAP-Rule" id="MF_00195"/>
    </source>
</evidence>
<dbReference type="HAMAP" id="MF_00195">
    <property type="entry name" value="GTPase_Der"/>
    <property type="match status" value="1"/>
</dbReference>
<dbReference type="CDD" id="cd01894">
    <property type="entry name" value="EngA1"/>
    <property type="match status" value="1"/>
</dbReference>
<comment type="caution">
    <text evidence="13">The sequence shown here is derived from an EMBL/GenBank/DDBJ whole genome shotgun (WGS) entry which is preliminary data.</text>
</comment>
<gene>
    <name evidence="9" type="primary">der</name>
    <name evidence="13" type="ORF">CCE28_13200</name>
</gene>
<dbReference type="EMBL" id="NIBG01000011">
    <property type="protein sequence ID" value="PAB58845.1"/>
    <property type="molecule type" value="Genomic_DNA"/>
</dbReference>
<evidence type="ECO:0000313" key="13">
    <source>
        <dbReference type="EMBL" id="PAB58845.1"/>
    </source>
</evidence>
<dbReference type="PRINTS" id="PR00326">
    <property type="entry name" value="GTP1OBG"/>
</dbReference>
<dbReference type="InterPro" id="IPR032859">
    <property type="entry name" value="KH_dom-like"/>
</dbReference>
<feature type="binding site" evidence="9">
    <location>
        <begin position="230"/>
        <end position="234"/>
    </location>
    <ligand>
        <name>GTP</name>
        <dbReference type="ChEBI" id="CHEBI:37565"/>
        <label>2</label>
    </ligand>
</feature>
<feature type="binding site" evidence="9">
    <location>
        <begin position="10"/>
        <end position="17"/>
    </location>
    <ligand>
        <name>GTP</name>
        <dbReference type="ChEBI" id="CHEBI:37565"/>
        <label>1</label>
    </ligand>
</feature>
<dbReference type="FunFam" id="3.30.300.20:FF:000004">
    <property type="entry name" value="GTPase Der"/>
    <property type="match status" value="1"/>
</dbReference>
<dbReference type="InterPro" id="IPR005225">
    <property type="entry name" value="Small_GTP-bd"/>
</dbReference>
<dbReference type="InterPro" id="IPR016484">
    <property type="entry name" value="GTPase_Der"/>
</dbReference>
<dbReference type="Proteomes" id="UP000216024">
    <property type="component" value="Unassembled WGS sequence"/>
</dbReference>
<keyword evidence="6 9" id="KW-0342">GTP-binding</keyword>
<evidence type="ECO:0000256" key="10">
    <source>
        <dbReference type="PROSITE-ProRule" id="PRU01049"/>
    </source>
</evidence>
<evidence type="ECO:0000313" key="14">
    <source>
        <dbReference type="Proteomes" id="UP000216024"/>
    </source>
</evidence>
<name>A0A267MJ02_9FIRM</name>
<feature type="binding site" evidence="9">
    <location>
        <begin position="295"/>
        <end position="298"/>
    </location>
    <ligand>
        <name>GTP</name>
        <dbReference type="ChEBI" id="CHEBI:37565"/>
        <label>2</label>
    </ligand>
</feature>
<keyword evidence="3 9" id="KW-0690">Ribosome biogenesis</keyword>
<dbReference type="Gene3D" id="3.30.300.20">
    <property type="match status" value="1"/>
</dbReference>
<proteinExistence type="inferred from homology"/>
<dbReference type="InterPro" id="IPR027417">
    <property type="entry name" value="P-loop_NTPase"/>
</dbReference>
<dbReference type="Pfam" id="PF01926">
    <property type="entry name" value="MMR_HSR1"/>
    <property type="match status" value="2"/>
</dbReference>
<feature type="binding site" evidence="9">
    <location>
        <begin position="183"/>
        <end position="190"/>
    </location>
    <ligand>
        <name>GTP</name>
        <dbReference type="ChEBI" id="CHEBI:37565"/>
        <label>2</label>
    </ligand>
</feature>
<organism evidence="13 14">
    <name type="scientific">Anaeromicrobium sediminis</name>
    <dbReference type="NCBI Taxonomy" id="1478221"/>
    <lineage>
        <taxon>Bacteria</taxon>
        <taxon>Bacillati</taxon>
        <taxon>Bacillota</taxon>
        <taxon>Clostridia</taxon>
        <taxon>Peptostreptococcales</taxon>
        <taxon>Thermotaleaceae</taxon>
        <taxon>Anaeromicrobium</taxon>
    </lineage>
</organism>
<evidence type="ECO:0000256" key="4">
    <source>
        <dbReference type="ARBA" id="ARBA00022737"/>
    </source>
</evidence>
<dbReference type="FunFam" id="3.40.50.300:FF:000040">
    <property type="entry name" value="GTPase Der"/>
    <property type="match status" value="1"/>
</dbReference>
<evidence type="ECO:0000256" key="1">
    <source>
        <dbReference type="ARBA" id="ARBA00008279"/>
    </source>
</evidence>
<feature type="domain" description="EngA-type G" evidence="12">
    <location>
        <begin position="4"/>
        <end position="168"/>
    </location>
</feature>
<comment type="similarity">
    <text evidence="1 9 10 11">Belongs to the TRAFAC class TrmE-Era-EngA-EngB-Septin-like GTPase superfamily. EngA (Der) GTPase family.</text>
</comment>
<sequence>MAKPVVAIVGRPNVGKSTFFNRIAGKRISIVEDTPGVTRDRIYADAEWLNHKFTLIDTGGMEPDSKDIILSQMRNQVYMALDTADVILFIVDGRTGLVAQDEEVANILRRTGKPVILVVNKVDNRDLPDSFYDFYQLGMGEPFAISSTNALGLGDLLDEAVANFPKDKDLDYDDDQIKVAVIGKPNAGKSSIINKILGEERVIVSDIAGTTRDAIDTPFTHGDDEYVLIDTAGIRRKSKVNENIEKYSVIRALSAIERADVCLTMIDATEGVTEQDKKVAGYAHEEGKGSIIVVNKWDLVEKDTHTMSEFTKMIRSELAFMSYAPIIFVSALTGQRINKLLELIKFVSNQHSMRIPTGRLNDVINEAILLNQPPSDKGKRLRIYYATQASVRPPKIVIFINDKELAHFSYSRYLENKIRETFGFEGTPISILYRERDSKY</sequence>
<dbReference type="SUPFAM" id="SSF52540">
    <property type="entry name" value="P-loop containing nucleoside triphosphate hydrolases"/>
    <property type="match status" value="2"/>
</dbReference>
<dbReference type="CDD" id="cd01895">
    <property type="entry name" value="EngA2"/>
    <property type="match status" value="1"/>
</dbReference>
<dbReference type="Pfam" id="PF14714">
    <property type="entry name" value="KH_dom-like"/>
    <property type="match status" value="1"/>
</dbReference>
<keyword evidence="5 9" id="KW-0547">Nucleotide-binding</keyword>
<feature type="binding site" evidence="9">
    <location>
        <begin position="120"/>
        <end position="123"/>
    </location>
    <ligand>
        <name>GTP</name>
        <dbReference type="ChEBI" id="CHEBI:37565"/>
        <label>1</label>
    </ligand>
</feature>
<dbReference type="Gene3D" id="3.40.50.300">
    <property type="entry name" value="P-loop containing nucleotide triphosphate hydrolases"/>
    <property type="match status" value="2"/>
</dbReference>
<evidence type="ECO:0000256" key="3">
    <source>
        <dbReference type="ARBA" id="ARBA00022517"/>
    </source>
</evidence>
<evidence type="ECO:0000256" key="6">
    <source>
        <dbReference type="ARBA" id="ARBA00023134"/>
    </source>
</evidence>
<dbReference type="PIRSF" id="PIRSF006485">
    <property type="entry name" value="GTP-binding_EngA"/>
    <property type="match status" value="1"/>
</dbReference>
<dbReference type="PANTHER" id="PTHR43834">
    <property type="entry name" value="GTPASE DER"/>
    <property type="match status" value="1"/>
</dbReference>
<dbReference type="GO" id="GO:0043022">
    <property type="term" value="F:ribosome binding"/>
    <property type="evidence" value="ECO:0007669"/>
    <property type="project" value="TreeGrafter"/>
</dbReference>
<evidence type="ECO:0000256" key="5">
    <source>
        <dbReference type="ARBA" id="ARBA00022741"/>
    </source>
</evidence>
<dbReference type="PROSITE" id="PS51712">
    <property type="entry name" value="G_ENGA"/>
    <property type="match status" value="2"/>
</dbReference>
<accession>A0A267MJ02</accession>
<protein>
    <recommendedName>
        <fullName evidence="2 9">GTPase Der</fullName>
    </recommendedName>
    <alternativeName>
        <fullName evidence="7 9">GTP-binding protein EngA</fullName>
    </alternativeName>
</protein>
<dbReference type="NCBIfam" id="TIGR03594">
    <property type="entry name" value="GTPase_EngA"/>
    <property type="match status" value="1"/>
</dbReference>
<dbReference type="InterPro" id="IPR015946">
    <property type="entry name" value="KH_dom-like_a/b"/>
</dbReference>
<dbReference type="NCBIfam" id="TIGR00231">
    <property type="entry name" value="small_GTP"/>
    <property type="match status" value="2"/>
</dbReference>
<dbReference type="AlphaFoldDB" id="A0A267MJ02"/>
<evidence type="ECO:0000256" key="11">
    <source>
        <dbReference type="RuleBase" id="RU004481"/>
    </source>
</evidence>
<comment type="function">
    <text evidence="8 9 11">GTPase that plays an essential role in the late steps of ribosome biogenesis.</text>
</comment>
<feature type="binding site" evidence="9">
    <location>
        <begin position="57"/>
        <end position="61"/>
    </location>
    <ligand>
        <name>GTP</name>
        <dbReference type="ChEBI" id="CHEBI:37565"/>
        <label>1</label>
    </ligand>
</feature>
<dbReference type="PANTHER" id="PTHR43834:SF6">
    <property type="entry name" value="GTPASE DER"/>
    <property type="match status" value="1"/>
</dbReference>
<evidence type="ECO:0000256" key="8">
    <source>
        <dbReference type="ARBA" id="ARBA00053470"/>
    </source>
</evidence>
<dbReference type="GO" id="GO:0042254">
    <property type="term" value="P:ribosome biogenesis"/>
    <property type="evidence" value="ECO:0007669"/>
    <property type="project" value="UniProtKB-KW"/>
</dbReference>
<evidence type="ECO:0000259" key="12">
    <source>
        <dbReference type="PROSITE" id="PS51712"/>
    </source>
</evidence>
<dbReference type="OrthoDB" id="9805918at2"/>
<keyword evidence="14" id="KW-1185">Reference proteome</keyword>
<dbReference type="InterPro" id="IPR006073">
    <property type="entry name" value="GTP-bd"/>
</dbReference>
<dbReference type="GO" id="GO:0005525">
    <property type="term" value="F:GTP binding"/>
    <property type="evidence" value="ECO:0007669"/>
    <property type="project" value="UniProtKB-UniRule"/>
</dbReference>
<dbReference type="RefSeq" id="WP_095134199.1">
    <property type="nucleotide sequence ID" value="NZ_NIBG01000011.1"/>
</dbReference>
<dbReference type="InterPro" id="IPR031166">
    <property type="entry name" value="G_ENGA"/>
</dbReference>
<keyword evidence="4 11" id="KW-0677">Repeat</keyword>
<evidence type="ECO:0000256" key="2">
    <source>
        <dbReference type="ARBA" id="ARBA00020953"/>
    </source>
</evidence>
<evidence type="ECO:0000256" key="7">
    <source>
        <dbReference type="ARBA" id="ARBA00032345"/>
    </source>
</evidence>
<comment type="subunit">
    <text evidence="9">Associates with the 50S ribosomal subunit.</text>
</comment>
<dbReference type="FunFam" id="3.40.50.300:FF:000057">
    <property type="entry name" value="GTPase Der"/>
    <property type="match status" value="1"/>
</dbReference>